<organism evidence="10 11">
    <name type="scientific">Citrus unshiu</name>
    <name type="common">Satsuma mandarin</name>
    <name type="synonym">Citrus nobilis var. unshiu</name>
    <dbReference type="NCBI Taxonomy" id="55188"/>
    <lineage>
        <taxon>Eukaryota</taxon>
        <taxon>Viridiplantae</taxon>
        <taxon>Streptophyta</taxon>
        <taxon>Embryophyta</taxon>
        <taxon>Tracheophyta</taxon>
        <taxon>Spermatophyta</taxon>
        <taxon>Magnoliopsida</taxon>
        <taxon>eudicotyledons</taxon>
        <taxon>Gunneridae</taxon>
        <taxon>Pentapetalae</taxon>
        <taxon>rosids</taxon>
        <taxon>malvids</taxon>
        <taxon>Sapindales</taxon>
        <taxon>Rutaceae</taxon>
        <taxon>Aurantioideae</taxon>
        <taxon>Citrus</taxon>
    </lineage>
</organism>
<dbReference type="GO" id="GO:0016024">
    <property type="term" value="P:CDP-diacylglycerol biosynthetic process"/>
    <property type="evidence" value="ECO:0007669"/>
    <property type="project" value="UniProtKB-UniPathway"/>
</dbReference>
<dbReference type="Pfam" id="PF01553">
    <property type="entry name" value="Acyltransferase"/>
    <property type="match status" value="1"/>
</dbReference>
<accession>A0A2H5PHT5</accession>
<evidence type="ECO:0000256" key="2">
    <source>
        <dbReference type="ARBA" id="ARBA00004728"/>
    </source>
</evidence>
<evidence type="ECO:0000256" key="8">
    <source>
        <dbReference type="SAM" id="Phobius"/>
    </source>
</evidence>
<dbReference type="UniPathway" id="UPA00557">
    <property type="reaction ID" value="UER00613"/>
</dbReference>
<dbReference type="GO" id="GO:0012505">
    <property type="term" value="C:endomembrane system"/>
    <property type="evidence" value="ECO:0007669"/>
    <property type="project" value="TreeGrafter"/>
</dbReference>
<keyword evidence="11" id="KW-1185">Reference proteome</keyword>
<evidence type="ECO:0000256" key="6">
    <source>
        <dbReference type="ARBA" id="ARBA00022679"/>
    </source>
</evidence>
<dbReference type="SMART" id="SM00563">
    <property type="entry name" value="PlsC"/>
    <property type="match status" value="1"/>
</dbReference>
<evidence type="ECO:0000256" key="7">
    <source>
        <dbReference type="ARBA" id="ARBA00023315"/>
    </source>
</evidence>
<dbReference type="Pfam" id="PF16076">
    <property type="entry name" value="Acyltransf_C"/>
    <property type="match status" value="1"/>
</dbReference>
<keyword evidence="6" id="KW-0808">Transferase</keyword>
<comment type="pathway">
    <text evidence="2">Phospholipid metabolism; CDP-diacylglycerol biosynthesis; CDP-diacylglycerol from sn-glycerol 3-phosphate: step 2/3.</text>
</comment>
<proteinExistence type="inferred from homology"/>
<evidence type="ECO:0000256" key="3">
    <source>
        <dbReference type="ARBA" id="ARBA00005189"/>
    </source>
</evidence>
<comment type="catalytic activity">
    <reaction evidence="1">
        <text>a 1-acyl-sn-glycero-3-phosphate + an acyl-CoA = a 1,2-diacyl-sn-glycero-3-phosphate + CoA</text>
        <dbReference type="Rhea" id="RHEA:19709"/>
        <dbReference type="ChEBI" id="CHEBI:57287"/>
        <dbReference type="ChEBI" id="CHEBI:57970"/>
        <dbReference type="ChEBI" id="CHEBI:58342"/>
        <dbReference type="ChEBI" id="CHEBI:58608"/>
        <dbReference type="EC" id="2.3.1.51"/>
    </reaction>
</comment>
<feature type="transmembrane region" description="Helical" evidence="8">
    <location>
        <begin position="86"/>
        <end position="102"/>
    </location>
</feature>
<protein>
    <recommendedName>
        <fullName evidence="5">1-acylglycerol-3-phosphate O-acyltransferase</fullName>
        <ecNumber evidence="5">2.3.1.51</ecNumber>
    </recommendedName>
</protein>
<gene>
    <name evidence="10" type="ORF">CUMW_138050</name>
</gene>
<dbReference type="CDD" id="cd07990">
    <property type="entry name" value="LPLAT_LCLAT1-like"/>
    <property type="match status" value="1"/>
</dbReference>
<feature type="transmembrane region" description="Helical" evidence="8">
    <location>
        <begin position="46"/>
        <end position="66"/>
    </location>
</feature>
<dbReference type="InterPro" id="IPR032098">
    <property type="entry name" value="Acyltransf_C"/>
</dbReference>
<dbReference type="STRING" id="55188.A0A2H5PHT5"/>
<keyword evidence="8" id="KW-1133">Transmembrane helix</keyword>
<evidence type="ECO:0000313" key="10">
    <source>
        <dbReference type="EMBL" id="GAY51927.1"/>
    </source>
</evidence>
<evidence type="ECO:0000313" key="11">
    <source>
        <dbReference type="Proteomes" id="UP000236630"/>
    </source>
</evidence>
<dbReference type="AlphaFoldDB" id="A0A2H5PHT5"/>
<evidence type="ECO:0000259" key="9">
    <source>
        <dbReference type="SMART" id="SM00563"/>
    </source>
</evidence>
<feature type="non-terminal residue" evidence="10">
    <location>
        <position position="1"/>
    </location>
</feature>
<sequence>EVFIGVRRCSSLTGSFSNQILVRMDVKSALIAKDVKKHRPLTPIRVFRGLICLFVMLSTAFTMIIYCGFPSAIVLRLLSIHYSRKLASFFFGAWLALWPFLFEKINKTKVVFCGETVPAKERVLLIANHRTEVDWMYLWDFALRKGCHGYIKYILKSSLMKIPVFGWGFHIMEFISVERKWEIPKTPSGLLFSLKAPISLYDLTIGYKHRCPTFLDNVFGVDPSEVHIHVQRIPTVDMPTSEEKVTTWLMNKFQLKDKLLSDFYSQGHFPRQGTEAELSTAKCLVNFMAVIALTITTTYFTFFSSIWFKVYVFLSCTYLGFATYFNVRPKPVLGLVKAMFSRKLSQH</sequence>
<evidence type="ECO:0000256" key="1">
    <source>
        <dbReference type="ARBA" id="ARBA00001141"/>
    </source>
</evidence>
<dbReference type="Proteomes" id="UP000236630">
    <property type="component" value="Unassembled WGS sequence"/>
</dbReference>
<dbReference type="PANTHER" id="PTHR10983:SF74">
    <property type="entry name" value="1-ACYL-SN-GLYCEROL-3-PHOSPHATE ACYLTRANSFERASE 5-RELATED"/>
    <property type="match status" value="1"/>
</dbReference>
<feature type="transmembrane region" description="Helical" evidence="8">
    <location>
        <begin position="308"/>
        <end position="327"/>
    </location>
</feature>
<dbReference type="EC" id="2.3.1.51" evidence="5"/>
<comment type="similarity">
    <text evidence="4">Belongs to the 1-acyl-sn-glycerol-3-phosphate acyltransferase family.</text>
</comment>
<evidence type="ECO:0000256" key="5">
    <source>
        <dbReference type="ARBA" id="ARBA00013211"/>
    </source>
</evidence>
<dbReference type="InterPro" id="IPR002123">
    <property type="entry name" value="Plipid/glycerol_acylTrfase"/>
</dbReference>
<keyword evidence="8" id="KW-0812">Transmembrane</keyword>
<reference evidence="10 11" key="1">
    <citation type="journal article" date="2017" name="Front. Genet.">
        <title>Draft sequencing of the heterozygous diploid genome of Satsuma (Citrus unshiu Marc.) using a hybrid assembly approach.</title>
        <authorList>
            <person name="Shimizu T."/>
            <person name="Tanizawa Y."/>
            <person name="Mochizuki T."/>
            <person name="Nagasaki H."/>
            <person name="Yoshioka T."/>
            <person name="Toyoda A."/>
            <person name="Fujiyama A."/>
            <person name="Kaminuma E."/>
            <person name="Nakamura Y."/>
        </authorList>
    </citation>
    <scope>NUCLEOTIDE SEQUENCE [LARGE SCALE GENOMIC DNA]</scope>
    <source>
        <strain evidence="11">cv. Miyagawa wase</strain>
    </source>
</reference>
<keyword evidence="8" id="KW-0472">Membrane</keyword>
<keyword evidence="7" id="KW-0012">Acyltransferase</keyword>
<comment type="caution">
    <text evidence="10">The sequence shown here is derived from an EMBL/GenBank/DDBJ whole genome shotgun (WGS) entry which is preliminary data.</text>
</comment>
<feature type="domain" description="Phospholipid/glycerol acyltransferase" evidence="9">
    <location>
        <begin position="123"/>
        <end position="208"/>
    </location>
</feature>
<comment type="pathway">
    <text evidence="3">Lipid metabolism.</text>
</comment>
<evidence type="ECO:0000256" key="4">
    <source>
        <dbReference type="ARBA" id="ARBA00008655"/>
    </source>
</evidence>
<name>A0A2H5PHT5_CITUN</name>
<dbReference type="EMBL" id="BDQV01000075">
    <property type="protein sequence ID" value="GAY51927.1"/>
    <property type="molecule type" value="Genomic_DNA"/>
</dbReference>
<dbReference type="SUPFAM" id="SSF69593">
    <property type="entry name" value="Glycerol-3-phosphate (1)-acyltransferase"/>
    <property type="match status" value="1"/>
</dbReference>
<feature type="transmembrane region" description="Helical" evidence="8">
    <location>
        <begin position="283"/>
        <end position="302"/>
    </location>
</feature>
<dbReference type="PANTHER" id="PTHR10983">
    <property type="entry name" value="1-ACYLGLYCEROL-3-PHOSPHATE ACYLTRANSFERASE-RELATED"/>
    <property type="match status" value="1"/>
</dbReference>
<dbReference type="GO" id="GO:0003841">
    <property type="term" value="F:1-acylglycerol-3-phosphate O-acyltransferase activity"/>
    <property type="evidence" value="ECO:0007669"/>
    <property type="project" value="UniProtKB-EC"/>
</dbReference>